<sequence length="1057" mass="116074">MKKYRNGRPSRFVALWLLFTFQLFFSVTYAQTITGTVSDEKGTKLSRVSVIIKGTTQGTSTDNDGKFSIAAPADATLMFSSVGYKSIEVNIAGRTTVNVSMTADNQNLGEVIITALGIKKQARSLGYSATNVKPEELSVNRTSNVMNALQGKVAGVNISSLGTGPGGTSKIRIRGQSSISGQNNPLIVINGVPVDNTNFNDNTISVKGGGIFADGGDGLSSINPDDIESMTILKGAPASALYGSRAKDGVIMITTKTKGKTKGIGVTYNGNYTNDTPLDFTDYQNEYGQGENGIRPTAPNPTSGQWSFGEKFTPGMTHILFNNLTVPYQPQGSRIREFYRHGQNMSNTVAFEASNDKGGLRLSLNNTDNKGIMPNNSFNRKSMNLGFSYNLSEQFLVSGNINYSREINKNPPNIANQDNSIPTTLMALATSMPLQVLNENKYNAAGNEYSWTRFTNRTNPFWVLADQFHNIKRDRVFGNVALKYNILPWLSVQGRFGQDYWSRDEDVNNFPTGQASRASAPPGFVNGVFTQESRRFRETNLDFLVNANRKFGNLELNLNGGGNRMRKRSDINNVVVTDFIIRGLYTVQNGRAKDPVYTLIEQGVNSLYSSAEFNWKQTFYVTGTVRNDWFSTLSPANRSILYPSVSGSYVFSEHLPTISWLNFGKVRLGYAEVGSDGDVAPYADQLFYSVNANFINNPNNTPVPVGTSNIITGTVSATTLPNPNLKPSRVAETEVGLEMRMFNNRVNVDLAAYRKITSDQIVLAQISDGSGYFNTPINSGKSRNYGFEAMLNLAPVKTKDWSWEFTANTSYNITKVLSIITSKPGERITTGLHVFNGETRHVVGQEIGQIAGYGYARDVKGQQIFQSNGLPQRTPDLVLFGSALPKWIGGFLNTFNYKGINLTVFIDYKLGGKMLSGTNFNAVRHGLHKRTLVGRVGGVKGAGVDANGNPNNAISPVQTYWEHLRTQQIVESVVYNSGYWKLRQVSLGYDLTKHLPAKWPVKGVKLDLVANNVLLLKKWVDNIDPETFGFGSDNQVGLESPGLPTTRSLGLNLNIKF</sequence>
<keyword evidence="6 7" id="KW-0998">Cell outer membrane</keyword>
<dbReference type="InterPro" id="IPR039426">
    <property type="entry name" value="TonB-dep_rcpt-like"/>
</dbReference>
<dbReference type="InterPro" id="IPR012910">
    <property type="entry name" value="Plug_dom"/>
</dbReference>
<keyword evidence="8" id="KW-0732">Signal</keyword>
<evidence type="ECO:0000259" key="10">
    <source>
        <dbReference type="Pfam" id="PF14905"/>
    </source>
</evidence>
<dbReference type="RefSeq" id="WP_136580799.1">
    <property type="nucleotide sequence ID" value="NZ_STFF01000015.1"/>
</dbReference>
<dbReference type="InterPro" id="IPR037066">
    <property type="entry name" value="Plug_dom_sf"/>
</dbReference>
<keyword evidence="2 7" id="KW-0813">Transport</keyword>
<evidence type="ECO:0000256" key="5">
    <source>
        <dbReference type="ARBA" id="ARBA00023136"/>
    </source>
</evidence>
<evidence type="ECO:0000313" key="12">
    <source>
        <dbReference type="Proteomes" id="UP000306918"/>
    </source>
</evidence>
<dbReference type="InterPro" id="IPR023996">
    <property type="entry name" value="TonB-dep_OMP_SusC/RagA"/>
</dbReference>
<dbReference type="InterPro" id="IPR041700">
    <property type="entry name" value="OMP_b-brl_3"/>
</dbReference>
<comment type="caution">
    <text evidence="11">The sequence shown here is derived from an EMBL/GenBank/DDBJ whole genome shotgun (WGS) entry which is preliminary data.</text>
</comment>
<dbReference type="InterPro" id="IPR008969">
    <property type="entry name" value="CarboxyPept-like_regulatory"/>
</dbReference>
<accession>A0A4S8H821</accession>
<evidence type="ECO:0000256" key="3">
    <source>
        <dbReference type="ARBA" id="ARBA00022452"/>
    </source>
</evidence>
<feature type="domain" description="Outer membrane protein beta-barrel" evidence="10">
    <location>
        <begin position="722"/>
        <end position="816"/>
    </location>
</feature>
<keyword evidence="12" id="KW-1185">Reference proteome</keyword>
<dbReference type="InterPro" id="IPR023997">
    <property type="entry name" value="TonB-dep_OMP_SusC/RagA_CS"/>
</dbReference>
<dbReference type="Pfam" id="PF14905">
    <property type="entry name" value="OMP_b-brl_3"/>
    <property type="match status" value="1"/>
</dbReference>
<dbReference type="Proteomes" id="UP000306918">
    <property type="component" value="Unassembled WGS sequence"/>
</dbReference>
<dbReference type="GO" id="GO:0009279">
    <property type="term" value="C:cell outer membrane"/>
    <property type="evidence" value="ECO:0007669"/>
    <property type="project" value="UniProtKB-SubCell"/>
</dbReference>
<evidence type="ECO:0000256" key="6">
    <source>
        <dbReference type="ARBA" id="ARBA00023237"/>
    </source>
</evidence>
<protein>
    <submittedName>
        <fullName evidence="11">SusC/RagA family TonB-linked outer membrane protein</fullName>
    </submittedName>
</protein>
<keyword evidence="4 7" id="KW-0812">Transmembrane</keyword>
<name>A0A4S8H821_9BACT</name>
<evidence type="ECO:0000259" key="9">
    <source>
        <dbReference type="Pfam" id="PF07715"/>
    </source>
</evidence>
<evidence type="ECO:0000256" key="4">
    <source>
        <dbReference type="ARBA" id="ARBA00022692"/>
    </source>
</evidence>
<gene>
    <name evidence="11" type="ORF">FAM09_29650</name>
</gene>
<evidence type="ECO:0000313" key="11">
    <source>
        <dbReference type="EMBL" id="THU30767.1"/>
    </source>
</evidence>
<feature type="domain" description="TonB-dependent receptor plug" evidence="9">
    <location>
        <begin position="123"/>
        <end position="250"/>
    </location>
</feature>
<feature type="signal peptide" evidence="8">
    <location>
        <begin position="1"/>
        <end position="30"/>
    </location>
</feature>
<dbReference type="Gene3D" id="2.60.40.1120">
    <property type="entry name" value="Carboxypeptidase-like, regulatory domain"/>
    <property type="match status" value="1"/>
</dbReference>
<dbReference type="Pfam" id="PF13715">
    <property type="entry name" value="CarbopepD_reg_2"/>
    <property type="match status" value="1"/>
</dbReference>
<organism evidence="11 12">
    <name type="scientific">Niastella caeni</name>
    <dbReference type="NCBI Taxonomy" id="2569763"/>
    <lineage>
        <taxon>Bacteria</taxon>
        <taxon>Pseudomonadati</taxon>
        <taxon>Bacteroidota</taxon>
        <taxon>Chitinophagia</taxon>
        <taxon>Chitinophagales</taxon>
        <taxon>Chitinophagaceae</taxon>
        <taxon>Niastella</taxon>
    </lineage>
</organism>
<evidence type="ECO:0000256" key="7">
    <source>
        <dbReference type="PROSITE-ProRule" id="PRU01360"/>
    </source>
</evidence>
<dbReference type="EMBL" id="STFF01000015">
    <property type="protein sequence ID" value="THU30767.1"/>
    <property type="molecule type" value="Genomic_DNA"/>
</dbReference>
<dbReference type="NCBIfam" id="TIGR04057">
    <property type="entry name" value="SusC_RagA_signa"/>
    <property type="match status" value="1"/>
</dbReference>
<evidence type="ECO:0000256" key="1">
    <source>
        <dbReference type="ARBA" id="ARBA00004571"/>
    </source>
</evidence>
<dbReference type="Pfam" id="PF07715">
    <property type="entry name" value="Plug"/>
    <property type="match status" value="1"/>
</dbReference>
<dbReference type="InterPro" id="IPR036942">
    <property type="entry name" value="Beta-barrel_TonB_sf"/>
</dbReference>
<evidence type="ECO:0000256" key="2">
    <source>
        <dbReference type="ARBA" id="ARBA00022448"/>
    </source>
</evidence>
<feature type="chain" id="PRO_5020334479" evidence="8">
    <location>
        <begin position="31"/>
        <end position="1057"/>
    </location>
</feature>
<dbReference type="OrthoDB" id="9768177at2"/>
<dbReference type="AlphaFoldDB" id="A0A4S8H821"/>
<dbReference type="SUPFAM" id="SSF56935">
    <property type="entry name" value="Porins"/>
    <property type="match status" value="1"/>
</dbReference>
<dbReference type="Gene3D" id="2.170.130.10">
    <property type="entry name" value="TonB-dependent receptor, plug domain"/>
    <property type="match status" value="1"/>
</dbReference>
<reference evidence="11 12" key="1">
    <citation type="submission" date="2019-04" db="EMBL/GenBank/DDBJ databases">
        <title>Niastella caeni sp. nov., isolated from activated sludge.</title>
        <authorList>
            <person name="Sheng M."/>
        </authorList>
    </citation>
    <scope>NUCLEOTIDE SEQUENCE [LARGE SCALE GENOMIC DNA]</scope>
    <source>
        <strain evidence="11 12">HX-2-15</strain>
    </source>
</reference>
<dbReference type="NCBIfam" id="TIGR04056">
    <property type="entry name" value="OMP_RagA_SusC"/>
    <property type="match status" value="1"/>
</dbReference>
<dbReference type="SUPFAM" id="SSF49464">
    <property type="entry name" value="Carboxypeptidase regulatory domain-like"/>
    <property type="match status" value="1"/>
</dbReference>
<comment type="subcellular location">
    <subcellularLocation>
        <location evidence="1 7">Cell outer membrane</location>
        <topology evidence="1 7">Multi-pass membrane protein</topology>
    </subcellularLocation>
</comment>
<evidence type="ECO:0000256" key="8">
    <source>
        <dbReference type="SAM" id="SignalP"/>
    </source>
</evidence>
<keyword evidence="3 7" id="KW-1134">Transmembrane beta strand</keyword>
<keyword evidence="5 7" id="KW-0472">Membrane</keyword>
<comment type="similarity">
    <text evidence="7">Belongs to the TonB-dependent receptor family.</text>
</comment>
<proteinExistence type="inferred from homology"/>
<dbReference type="PROSITE" id="PS52016">
    <property type="entry name" value="TONB_DEPENDENT_REC_3"/>
    <property type="match status" value="1"/>
</dbReference>
<dbReference type="Gene3D" id="2.40.170.20">
    <property type="entry name" value="TonB-dependent receptor, beta-barrel domain"/>
    <property type="match status" value="1"/>
</dbReference>